<organism evidence="2 3">
    <name type="scientific">Roseinatronobacter ekhonensis</name>
    <dbReference type="NCBI Taxonomy" id="254356"/>
    <lineage>
        <taxon>Bacteria</taxon>
        <taxon>Pseudomonadati</taxon>
        <taxon>Pseudomonadota</taxon>
        <taxon>Alphaproteobacteria</taxon>
        <taxon>Rhodobacterales</taxon>
        <taxon>Paracoccaceae</taxon>
        <taxon>Roseinatronobacter</taxon>
    </lineage>
</organism>
<dbReference type="Proteomes" id="UP000272908">
    <property type="component" value="Unassembled WGS sequence"/>
</dbReference>
<gene>
    <name evidence="2" type="ORF">ROE7235_01693</name>
</gene>
<dbReference type="RefSeq" id="WP_147434188.1">
    <property type="nucleotide sequence ID" value="NZ_UIHC01000013.1"/>
</dbReference>
<protein>
    <submittedName>
        <fullName evidence="2">Uncharacterized protein</fullName>
    </submittedName>
</protein>
<keyword evidence="1" id="KW-1133">Transmembrane helix</keyword>
<keyword evidence="1" id="KW-0812">Transmembrane</keyword>
<dbReference type="AlphaFoldDB" id="A0A3B0M7Q4"/>
<feature type="transmembrane region" description="Helical" evidence="1">
    <location>
        <begin position="12"/>
        <end position="32"/>
    </location>
</feature>
<proteinExistence type="predicted"/>
<evidence type="ECO:0000313" key="2">
    <source>
        <dbReference type="EMBL" id="SUZ31942.1"/>
    </source>
</evidence>
<feature type="transmembrane region" description="Helical" evidence="1">
    <location>
        <begin position="110"/>
        <end position="141"/>
    </location>
</feature>
<feature type="transmembrane region" description="Helical" evidence="1">
    <location>
        <begin position="77"/>
        <end position="98"/>
    </location>
</feature>
<dbReference type="EMBL" id="UIHC01000013">
    <property type="protein sequence ID" value="SUZ31942.1"/>
    <property type="molecule type" value="Genomic_DNA"/>
</dbReference>
<dbReference type="OrthoDB" id="7707295at2"/>
<keyword evidence="1" id="KW-0472">Membrane</keyword>
<reference evidence="3" key="1">
    <citation type="submission" date="2018-08" db="EMBL/GenBank/DDBJ databases">
        <authorList>
            <person name="Rodrigo-Torres L."/>
            <person name="Arahal R. D."/>
            <person name="Lucena T."/>
        </authorList>
    </citation>
    <scope>NUCLEOTIDE SEQUENCE [LARGE SCALE GENOMIC DNA]</scope>
    <source>
        <strain evidence="3">CECT 7235</strain>
    </source>
</reference>
<evidence type="ECO:0000313" key="3">
    <source>
        <dbReference type="Proteomes" id="UP000272908"/>
    </source>
</evidence>
<sequence>MSDTQIRQPFGWAAFGTGAAALILVIAIFWAGPFAPQQTVGTSLGDMAAEIAKSAARAASGQDTPPPQPVPRDLDDYLNVATGVLAGLAVVFGLVSFVRHEAKRAAISGVALGGLVIGFQLFAWTIMMIAGALMIATLVYAMRYVFGDTFGGLFGG</sequence>
<name>A0A3B0M7Q4_9RHOB</name>
<keyword evidence="3" id="KW-1185">Reference proteome</keyword>
<evidence type="ECO:0000256" key="1">
    <source>
        <dbReference type="SAM" id="Phobius"/>
    </source>
</evidence>
<accession>A0A3B0M7Q4</accession>